<dbReference type="OrthoDB" id="9769623at2"/>
<reference evidence="9 10" key="1">
    <citation type="submission" date="2016-01" db="EMBL/GenBank/DDBJ databases">
        <authorList>
            <person name="Oliw E.H."/>
        </authorList>
    </citation>
    <scope>NUCLEOTIDE SEQUENCE [LARGE SCALE GENOMIC DNA]</scope>
    <source>
        <strain evidence="9 10">KA00635</strain>
    </source>
</reference>
<dbReference type="Pfam" id="PF14698">
    <property type="entry name" value="ASL_C2"/>
    <property type="match status" value="1"/>
</dbReference>
<dbReference type="PRINTS" id="PR00145">
    <property type="entry name" value="ARGSUCLYASE"/>
</dbReference>
<comment type="subcellular location">
    <subcellularLocation>
        <location evidence="6">Cytoplasm</location>
    </subcellularLocation>
</comment>
<accession>A0A133XZ93</accession>
<evidence type="ECO:0000256" key="6">
    <source>
        <dbReference type="HAMAP-Rule" id="MF_00006"/>
    </source>
</evidence>
<dbReference type="GO" id="GO:0042450">
    <property type="term" value="P:L-arginine biosynthetic process via ornithine"/>
    <property type="evidence" value="ECO:0007669"/>
    <property type="project" value="UniProtKB-UniRule"/>
</dbReference>
<dbReference type="AlphaFoldDB" id="A0A133XZ93"/>
<dbReference type="FunFam" id="1.20.200.10:FF:000015">
    <property type="entry name" value="argininosuccinate lyase isoform X2"/>
    <property type="match status" value="1"/>
</dbReference>
<dbReference type="Gene3D" id="1.10.40.30">
    <property type="entry name" value="Fumarase/aspartase (C-terminal domain)"/>
    <property type="match status" value="1"/>
</dbReference>
<dbReference type="InterPro" id="IPR022761">
    <property type="entry name" value="Fumarate_lyase_N"/>
</dbReference>
<comment type="similarity">
    <text evidence="6">Belongs to the lyase 1 family. Argininosuccinate lyase subfamily.</text>
</comment>
<feature type="domain" description="Fumarate lyase N-terminal" evidence="7">
    <location>
        <begin position="8"/>
        <end position="301"/>
    </location>
</feature>
<evidence type="ECO:0000313" key="9">
    <source>
        <dbReference type="EMBL" id="KXB36278.1"/>
    </source>
</evidence>
<dbReference type="EC" id="4.3.2.1" evidence="2 6"/>
<dbReference type="UniPathway" id="UPA00068">
    <property type="reaction ID" value="UER00114"/>
</dbReference>
<dbReference type="CDD" id="cd01359">
    <property type="entry name" value="Argininosuccinate_lyase"/>
    <property type="match status" value="1"/>
</dbReference>
<dbReference type="Gene3D" id="1.10.275.10">
    <property type="entry name" value="Fumarase/aspartase (N-terminal domain)"/>
    <property type="match status" value="1"/>
</dbReference>
<dbReference type="PROSITE" id="PS00163">
    <property type="entry name" value="FUMARATE_LYASES"/>
    <property type="match status" value="1"/>
</dbReference>
<name>A0A133XZ93_9LACT</name>
<dbReference type="Gene3D" id="1.20.200.10">
    <property type="entry name" value="Fumarase/aspartase (Central domain)"/>
    <property type="match status" value="1"/>
</dbReference>
<dbReference type="PATRIC" id="fig|87541.4.peg.907"/>
<dbReference type="InterPro" id="IPR009049">
    <property type="entry name" value="Argininosuccinate_lyase"/>
</dbReference>
<comment type="catalytic activity">
    <reaction evidence="6">
        <text>2-(N(omega)-L-arginino)succinate = fumarate + L-arginine</text>
        <dbReference type="Rhea" id="RHEA:24020"/>
        <dbReference type="ChEBI" id="CHEBI:29806"/>
        <dbReference type="ChEBI" id="CHEBI:32682"/>
        <dbReference type="ChEBI" id="CHEBI:57472"/>
        <dbReference type="EC" id="4.3.2.1"/>
    </reaction>
</comment>
<keyword evidence="6" id="KW-0963">Cytoplasm</keyword>
<proteinExistence type="inferred from homology"/>
<keyword evidence="4 6" id="KW-0028">Amino-acid biosynthesis</keyword>
<dbReference type="NCBIfam" id="TIGR00838">
    <property type="entry name" value="argH"/>
    <property type="match status" value="1"/>
</dbReference>
<keyword evidence="5 6" id="KW-0456">Lyase</keyword>
<dbReference type="FunFam" id="1.10.40.30:FF:000001">
    <property type="entry name" value="Argininosuccinate lyase"/>
    <property type="match status" value="1"/>
</dbReference>
<comment type="caution">
    <text evidence="9">The sequence shown here is derived from an EMBL/GenBank/DDBJ whole genome shotgun (WGS) entry which is preliminary data.</text>
</comment>
<dbReference type="InterPro" id="IPR000362">
    <property type="entry name" value="Fumarate_lyase_fam"/>
</dbReference>
<dbReference type="HAMAP" id="MF_00006">
    <property type="entry name" value="Arg_succ_lyase"/>
    <property type="match status" value="1"/>
</dbReference>
<evidence type="ECO:0000313" key="10">
    <source>
        <dbReference type="Proteomes" id="UP000070422"/>
    </source>
</evidence>
<dbReference type="InterPro" id="IPR020557">
    <property type="entry name" value="Fumarate_lyase_CS"/>
</dbReference>
<sequence>MAIWSNKFHQAMNTSAYDFNQSIQIDARLLDADLRGSIVHAKMLGNQEVLTPIEADQLCQTLQVMREEYAAGKLVIDYSCEDIHSFIEEELTKRLGAIGKKIHTGRSRNDQVATAMKIYAKDAAQSLQEGLKKAVLTFCDQAEVYKETIMPGYTHLQRAQPITYGHYLMAYVEMLRRDYGRLGDVIKRINQTLPLGAGALATTTFPLDRFQTAEFLGFESPSLNSLDAVADRDYSLEFLSALAVMAMHLSRYAEETILWASQEFHFVHIEDTFSTGSSIMPQKKNADIHELIRGKTGRVYGDLMAVLTLMKGLPLTYNKDLQEEKERLFDAIDTMTMMVSLLPEMLKATQPDTEAMYKAAGKGFLNATDCADYLTAKGIPFREAYQTTGDLLQYCQSHQKTLETLTLEEYQQFDPHFDEGIYQAIDLKTCVYKRQVLGGPAPQCVADHIQRVRAFFLDDKKVN</sequence>
<dbReference type="GO" id="GO:0005829">
    <property type="term" value="C:cytosol"/>
    <property type="evidence" value="ECO:0007669"/>
    <property type="project" value="TreeGrafter"/>
</dbReference>
<dbReference type="STRING" id="87541.AWM71_03970"/>
<keyword evidence="3 6" id="KW-0055">Arginine biosynthesis</keyword>
<feature type="domain" description="Argininosuccinate lyase C-terminal" evidence="8">
    <location>
        <begin position="364"/>
        <end position="431"/>
    </location>
</feature>
<dbReference type="PANTHER" id="PTHR43814">
    <property type="entry name" value="ARGININOSUCCINATE LYASE"/>
    <property type="match status" value="1"/>
</dbReference>
<dbReference type="RefSeq" id="WP_060936832.1">
    <property type="nucleotide sequence ID" value="NZ_JASOZP010000016.1"/>
</dbReference>
<evidence type="ECO:0000256" key="2">
    <source>
        <dbReference type="ARBA" id="ARBA00012338"/>
    </source>
</evidence>
<organism evidence="9 10">
    <name type="scientific">Aerococcus christensenii</name>
    <dbReference type="NCBI Taxonomy" id="87541"/>
    <lineage>
        <taxon>Bacteria</taxon>
        <taxon>Bacillati</taxon>
        <taxon>Bacillota</taxon>
        <taxon>Bacilli</taxon>
        <taxon>Lactobacillales</taxon>
        <taxon>Aerococcaceae</taxon>
        <taxon>Aerococcus</taxon>
    </lineage>
</organism>
<dbReference type="EMBL" id="LSCQ01000045">
    <property type="protein sequence ID" value="KXB36278.1"/>
    <property type="molecule type" value="Genomic_DNA"/>
</dbReference>
<dbReference type="PANTHER" id="PTHR43814:SF1">
    <property type="entry name" value="ARGININOSUCCINATE LYASE"/>
    <property type="match status" value="1"/>
</dbReference>
<evidence type="ECO:0000256" key="5">
    <source>
        <dbReference type="ARBA" id="ARBA00023239"/>
    </source>
</evidence>
<protein>
    <recommendedName>
        <fullName evidence="2 6">Argininosuccinate lyase</fullName>
        <shortName evidence="6">ASAL</shortName>
        <ecNumber evidence="2 6">4.3.2.1</ecNumber>
    </recommendedName>
    <alternativeName>
        <fullName evidence="6">Arginosuccinase</fullName>
    </alternativeName>
</protein>
<evidence type="ECO:0000256" key="1">
    <source>
        <dbReference type="ARBA" id="ARBA00004941"/>
    </source>
</evidence>
<evidence type="ECO:0000259" key="8">
    <source>
        <dbReference type="Pfam" id="PF14698"/>
    </source>
</evidence>
<dbReference type="Pfam" id="PF00206">
    <property type="entry name" value="Lyase_1"/>
    <property type="match status" value="1"/>
</dbReference>
<dbReference type="InterPro" id="IPR008948">
    <property type="entry name" value="L-Aspartase-like"/>
</dbReference>
<dbReference type="SUPFAM" id="SSF48557">
    <property type="entry name" value="L-aspartase-like"/>
    <property type="match status" value="1"/>
</dbReference>
<comment type="pathway">
    <text evidence="1 6">Amino-acid biosynthesis; L-arginine biosynthesis; L-arginine from L-ornithine and carbamoyl phosphate: step 3/3.</text>
</comment>
<dbReference type="InterPro" id="IPR029419">
    <property type="entry name" value="Arg_succ_lyase_C"/>
</dbReference>
<evidence type="ECO:0000256" key="3">
    <source>
        <dbReference type="ARBA" id="ARBA00022571"/>
    </source>
</evidence>
<gene>
    <name evidence="6" type="primary">argH</name>
    <name evidence="9" type="ORF">HMPREF3187_00919</name>
</gene>
<dbReference type="Proteomes" id="UP000070422">
    <property type="component" value="Unassembled WGS sequence"/>
</dbReference>
<dbReference type="PRINTS" id="PR00149">
    <property type="entry name" value="FUMRATELYASE"/>
</dbReference>
<dbReference type="InterPro" id="IPR024083">
    <property type="entry name" value="Fumarase/histidase_N"/>
</dbReference>
<evidence type="ECO:0000256" key="4">
    <source>
        <dbReference type="ARBA" id="ARBA00022605"/>
    </source>
</evidence>
<evidence type="ECO:0000259" key="7">
    <source>
        <dbReference type="Pfam" id="PF00206"/>
    </source>
</evidence>
<dbReference type="GO" id="GO:0004056">
    <property type="term" value="F:argininosuccinate lyase activity"/>
    <property type="evidence" value="ECO:0007669"/>
    <property type="project" value="UniProtKB-UniRule"/>
</dbReference>